<dbReference type="Proteomes" id="UP000023351">
    <property type="component" value="Unassembled WGS sequence"/>
</dbReference>
<evidence type="ECO:0008006" key="4">
    <source>
        <dbReference type="Google" id="ProtNLM"/>
    </source>
</evidence>
<keyword evidence="1" id="KW-1133">Transmembrane helix</keyword>
<gene>
    <name evidence="2" type="ORF">I540_6051</name>
</gene>
<dbReference type="EMBL" id="JAOJ01000003">
    <property type="protein sequence ID" value="EUA66584.1"/>
    <property type="molecule type" value="Genomic_DNA"/>
</dbReference>
<name>X8DDY3_9MYCO</name>
<feature type="transmembrane region" description="Helical" evidence="1">
    <location>
        <begin position="6"/>
        <end position="25"/>
    </location>
</feature>
<organism evidence="2 3">
    <name type="scientific">Mycobacteroides abscessus subsp. bolletii 1513</name>
    <dbReference type="NCBI Taxonomy" id="1299321"/>
    <lineage>
        <taxon>Bacteria</taxon>
        <taxon>Bacillati</taxon>
        <taxon>Actinomycetota</taxon>
        <taxon>Actinomycetes</taxon>
        <taxon>Mycobacteriales</taxon>
        <taxon>Mycobacteriaceae</taxon>
        <taxon>Mycobacteroides</taxon>
        <taxon>Mycobacteroides abscessus</taxon>
    </lineage>
</organism>
<reference evidence="2 3" key="1">
    <citation type="submission" date="2013-12" db="EMBL/GenBank/DDBJ databases">
        <authorList>
            <person name="Zelazny A."/>
            <person name="Olivier K."/>
            <person name="Holland S."/>
            <person name="Lenaerts A."/>
            <person name="Ordway D."/>
            <person name="DeGroote M.A."/>
            <person name="Parker T."/>
            <person name="Sizemore C."/>
            <person name="Tallon L.J."/>
            <person name="Sadzewicz L.K."/>
            <person name="Sengamalay N."/>
            <person name="Fraser C.M."/>
            <person name="Hine E."/>
            <person name="Shefchek K.A."/>
            <person name="Das S.P."/>
            <person name="Tettelin H."/>
        </authorList>
    </citation>
    <scope>NUCLEOTIDE SEQUENCE [LARGE SCALE GENOMIC DNA]</scope>
    <source>
        <strain evidence="2 3">1513</strain>
    </source>
</reference>
<evidence type="ECO:0000256" key="1">
    <source>
        <dbReference type="SAM" id="Phobius"/>
    </source>
</evidence>
<feature type="transmembrane region" description="Helical" evidence="1">
    <location>
        <begin position="37"/>
        <end position="58"/>
    </location>
</feature>
<protein>
    <recommendedName>
        <fullName evidence="4">Transmembrane protein</fullName>
    </recommendedName>
</protein>
<dbReference type="PATRIC" id="fig|1299321.3.peg.5853"/>
<keyword evidence="1" id="KW-0472">Membrane</keyword>
<accession>X8DDY3</accession>
<comment type="caution">
    <text evidence="2">The sequence shown here is derived from an EMBL/GenBank/DDBJ whole genome shotgun (WGS) entry which is preliminary data.</text>
</comment>
<keyword evidence="1" id="KW-0812">Transmembrane</keyword>
<evidence type="ECO:0000313" key="2">
    <source>
        <dbReference type="EMBL" id="EUA66584.1"/>
    </source>
</evidence>
<feature type="transmembrane region" description="Helical" evidence="1">
    <location>
        <begin position="78"/>
        <end position="99"/>
    </location>
</feature>
<sequence>MWHPGLVAALVGGGLALVVMTAWLTPKVGPTIVGANTLAAVAAIVAVLVWGVGANLGWWKGLAGLWKWATDASHKTAATSGVVALLMFLGGWVGFGLVYSGHGAAGACAVSAGLWGWFERVWFVWAGCFAVSAAADARSDAGLSGWDQSAGAGPKQLDLDL</sequence>
<evidence type="ECO:0000313" key="3">
    <source>
        <dbReference type="Proteomes" id="UP000023351"/>
    </source>
</evidence>
<dbReference type="AlphaFoldDB" id="X8DDY3"/>
<proteinExistence type="predicted"/>